<dbReference type="GO" id="GO:0009450">
    <property type="term" value="P:gamma-aminobutyric acid catabolic process"/>
    <property type="evidence" value="ECO:0007669"/>
    <property type="project" value="InterPro"/>
</dbReference>
<dbReference type="InterPro" id="IPR015590">
    <property type="entry name" value="Aldehyde_DH_dom"/>
</dbReference>
<accession>A0A2S9IPF7</accession>
<evidence type="ECO:0000313" key="7">
    <source>
        <dbReference type="Proteomes" id="UP000239434"/>
    </source>
</evidence>
<dbReference type="FunFam" id="3.40.605.10:FF:000005">
    <property type="entry name" value="Succinate-semialdehyde dehydrogenase I"/>
    <property type="match status" value="1"/>
</dbReference>
<dbReference type="Gene3D" id="3.40.309.10">
    <property type="entry name" value="Aldehyde Dehydrogenase, Chain A, domain 2"/>
    <property type="match status" value="1"/>
</dbReference>
<dbReference type="Gene3D" id="3.40.605.10">
    <property type="entry name" value="Aldehyde Dehydrogenase, Chain A, domain 1"/>
    <property type="match status" value="1"/>
</dbReference>
<dbReference type="InterPro" id="IPR029510">
    <property type="entry name" value="Ald_DH_CS_GLU"/>
</dbReference>
<dbReference type="InterPro" id="IPR010102">
    <property type="entry name" value="Succ_semiAld_DH"/>
</dbReference>
<keyword evidence="7" id="KW-1185">Reference proteome</keyword>
<dbReference type="GO" id="GO:0004777">
    <property type="term" value="F:succinate-semialdehyde dehydrogenase (NAD+) activity"/>
    <property type="evidence" value="ECO:0007669"/>
    <property type="project" value="TreeGrafter"/>
</dbReference>
<dbReference type="PROSITE" id="PS00687">
    <property type="entry name" value="ALDEHYDE_DEHYDR_GLU"/>
    <property type="match status" value="1"/>
</dbReference>
<dbReference type="RefSeq" id="WP_105743011.1">
    <property type="nucleotide sequence ID" value="NZ_PVBR01000012.1"/>
</dbReference>
<dbReference type="Proteomes" id="UP000239434">
    <property type="component" value="Unassembled WGS sequence"/>
</dbReference>
<evidence type="ECO:0000313" key="6">
    <source>
        <dbReference type="EMBL" id="PRD42372.1"/>
    </source>
</evidence>
<dbReference type="PROSITE" id="PS00070">
    <property type="entry name" value="ALDEHYDE_DEHYDR_CYS"/>
    <property type="match status" value="1"/>
</dbReference>
<dbReference type="EMBL" id="PVBR01000012">
    <property type="protein sequence ID" value="PRD42372.1"/>
    <property type="molecule type" value="Genomic_DNA"/>
</dbReference>
<dbReference type="SUPFAM" id="SSF53720">
    <property type="entry name" value="ALDH-like"/>
    <property type="match status" value="1"/>
</dbReference>
<dbReference type="FunFam" id="3.40.309.10:FF:000004">
    <property type="entry name" value="Succinate-semialdehyde dehydrogenase I"/>
    <property type="match status" value="1"/>
</dbReference>
<gene>
    <name evidence="6" type="ORF">C5748_16405</name>
</gene>
<organism evidence="6 7">
    <name type="scientific">Phyllobacterium phragmitis</name>
    <dbReference type="NCBI Taxonomy" id="2670329"/>
    <lineage>
        <taxon>Bacteria</taxon>
        <taxon>Pseudomonadati</taxon>
        <taxon>Pseudomonadota</taxon>
        <taxon>Alphaproteobacteria</taxon>
        <taxon>Hyphomicrobiales</taxon>
        <taxon>Phyllobacteriaceae</taxon>
        <taxon>Phyllobacterium</taxon>
    </lineage>
</organism>
<dbReference type="NCBIfam" id="TIGR01780">
    <property type="entry name" value="SSADH"/>
    <property type="match status" value="1"/>
</dbReference>
<proteinExistence type="inferred from homology"/>
<feature type="domain" description="Aldehyde dehydrogenase" evidence="5">
    <location>
        <begin position="28"/>
        <end position="487"/>
    </location>
</feature>
<dbReference type="GO" id="GO:0005829">
    <property type="term" value="C:cytosol"/>
    <property type="evidence" value="ECO:0007669"/>
    <property type="project" value="TreeGrafter"/>
</dbReference>
<sequence>MDERSTQPVPALKDRSLLTANAYVAGRWVGAEGGKSIAVTDPFDGSLIAHVPDLGVEAVREAIDAAAVAQVDWAKQSAKERSAVLKRWYDLIIENADDLAQILTAEQGKPLAEAKGEIVSNAAYLEWFAEEAKRIDGDIIPAPNQHQRIMVLKQPVGVCAAITPWNFPNGMITRKAGPALAAGCTMILKPAAQTPLSAFALAVLAERAGVPAGVFSVITGEARPIGHEFCHNPKVAKITFTGSTAVGRWLMKEAADGIKRLSLELGGNAPFIVFDDADIDAAVEGAMLSKFRNAGQTCVCANRIYVQEAVAGEFTEKLLAKVSAIKLGRGTEAGTSQGPLIDDRAVAKMEEHVVDALSKGGKVLAGGKRSALGGTFFEPTVMSGITQEMKVAKEETFAPLAPVITFRDEVEVIAMANDSEFGLASYFYARDLGRVWRVAEALEAGMVGVNTGMLANEIAPFGGVKQSGLGREGSKYGIEGFLELKYVAVGGI</sequence>
<dbReference type="Pfam" id="PF00171">
    <property type="entry name" value="Aldedh"/>
    <property type="match status" value="1"/>
</dbReference>
<dbReference type="PANTHER" id="PTHR43353:SF5">
    <property type="entry name" value="SUCCINATE-SEMIALDEHYDE DEHYDROGENASE, MITOCHONDRIAL"/>
    <property type="match status" value="1"/>
</dbReference>
<comment type="caution">
    <text evidence="6">The sequence shown here is derived from an EMBL/GenBank/DDBJ whole genome shotgun (WGS) entry which is preliminary data.</text>
</comment>
<evidence type="ECO:0000256" key="2">
    <source>
        <dbReference type="ARBA" id="ARBA00023002"/>
    </source>
</evidence>
<evidence type="ECO:0000259" key="5">
    <source>
        <dbReference type="Pfam" id="PF00171"/>
    </source>
</evidence>
<dbReference type="PANTHER" id="PTHR43353">
    <property type="entry name" value="SUCCINATE-SEMIALDEHYDE DEHYDROGENASE, MITOCHONDRIAL"/>
    <property type="match status" value="1"/>
</dbReference>
<evidence type="ECO:0000256" key="1">
    <source>
        <dbReference type="ARBA" id="ARBA00009986"/>
    </source>
</evidence>
<dbReference type="InterPro" id="IPR016160">
    <property type="entry name" value="Ald_DH_CS_CYS"/>
</dbReference>
<feature type="active site" evidence="3">
    <location>
        <position position="264"/>
    </location>
</feature>
<evidence type="ECO:0000256" key="4">
    <source>
        <dbReference type="RuleBase" id="RU003345"/>
    </source>
</evidence>
<name>A0A2S9IPF7_9HYPH</name>
<dbReference type="AlphaFoldDB" id="A0A2S9IPF7"/>
<protein>
    <submittedName>
        <fullName evidence="6">Succinate-semialdehyde dehydrogenase (NADP(+))</fullName>
    </submittedName>
</protein>
<comment type="similarity">
    <text evidence="1 4">Belongs to the aldehyde dehydrogenase family.</text>
</comment>
<dbReference type="CDD" id="cd07103">
    <property type="entry name" value="ALDH_F5_SSADH_GabD"/>
    <property type="match status" value="1"/>
</dbReference>
<dbReference type="InterPro" id="IPR050740">
    <property type="entry name" value="Aldehyde_DH_Superfamily"/>
</dbReference>
<keyword evidence="2 4" id="KW-0560">Oxidoreductase</keyword>
<reference evidence="6 7" key="1">
    <citation type="submission" date="2018-02" db="EMBL/GenBank/DDBJ databases">
        <title>The draft genome of Phyllobacterium sp. 1N-3.</title>
        <authorList>
            <person name="Liu L."/>
            <person name="Li L."/>
            <person name="Zhang X."/>
            <person name="Wang T."/>
            <person name="Liang L."/>
        </authorList>
    </citation>
    <scope>NUCLEOTIDE SEQUENCE [LARGE SCALE GENOMIC DNA]</scope>
    <source>
        <strain evidence="6 7">1N-3</strain>
    </source>
</reference>
<evidence type="ECO:0000256" key="3">
    <source>
        <dbReference type="PROSITE-ProRule" id="PRU10007"/>
    </source>
</evidence>
<dbReference type="InterPro" id="IPR016163">
    <property type="entry name" value="Ald_DH_C"/>
</dbReference>
<dbReference type="InterPro" id="IPR016161">
    <property type="entry name" value="Ald_DH/histidinol_DH"/>
</dbReference>
<dbReference type="InterPro" id="IPR016162">
    <property type="entry name" value="Ald_DH_N"/>
</dbReference>